<dbReference type="PROSITE" id="PS00662">
    <property type="entry name" value="T2SP_E"/>
    <property type="match status" value="1"/>
</dbReference>
<evidence type="ECO:0000259" key="3">
    <source>
        <dbReference type="PROSITE" id="PS00662"/>
    </source>
</evidence>
<dbReference type="PANTHER" id="PTHR30486:SF15">
    <property type="entry name" value="TYPE II_IV SECRETION SYSTEM ATPASE"/>
    <property type="match status" value="1"/>
</dbReference>
<dbReference type="CDD" id="cd01130">
    <property type="entry name" value="VirB11-like_ATPase"/>
    <property type="match status" value="1"/>
</dbReference>
<dbReference type="EMBL" id="JAVYII010000005">
    <property type="protein sequence ID" value="MDT9593788.1"/>
    <property type="molecule type" value="Genomic_DNA"/>
</dbReference>
<feature type="domain" description="Bacterial type II secretion system protein E" evidence="3">
    <location>
        <begin position="407"/>
        <end position="421"/>
    </location>
</feature>
<feature type="region of interest" description="Disordered" evidence="2">
    <location>
        <begin position="1"/>
        <end position="74"/>
    </location>
</feature>
<dbReference type="Gene3D" id="3.40.50.300">
    <property type="entry name" value="P-loop containing nucleotide triphosphate hydrolases"/>
    <property type="match status" value="1"/>
</dbReference>
<feature type="region of interest" description="Disordered" evidence="2">
    <location>
        <begin position="90"/>
        <end position="128"/>
    </location>
</feature>
<evidence type="ECO:0000313" key="4">
    <source>
        <dbReference type="EMBL" id="MDT9593788.1"/>
    </source>
</evidence>
<evidence type="ECO:0000256" key="2">
    <source>
        <dbReference type="SAM" id="MobiDB-lite"/>
    </source>
</evidence>
<dbReference type="Pfam" id="PF00437">
    <property type="entry name" value="T2SSE"/>
    <property type="match status" value="1"/>
</dbReference>
<dbReference type="Gene3D" id="3.30.450.380">
    <property type="match status" value="1"/>
</dbReference>
<reference evidence="4 5" key="1">
    <citation type="submission" date="2023-08" db="EMBL/GenBank/DDBJ databases">
        <title>Nocardioides seae sp. nov., a bacterium isolated from a soil.</title>
        <authorList>
            <person name="Wang X."/>
        </authorList>
    </citation>
    <scope>NUCLEOTIDE SEQUENCE [LARGE SCALE GENOMIC DNA]</scope>
    <source>
        <strain evidence="4 5">YZH12</strain>
    </source>
</reference>
<dbReference type="InterPro" id="IPR050921">
    <property type="entry name" value="T4SS_GSP_E_ATPase"/>
</dbReference>
<gene>
    <name evidence="4" type="ORF">RDV89_11965</name>
</gene>
<evidence type="ECO:0000313" key="5">
    <source>
        <dbReference type="Proteomes" id="UP001268542"/>
    </source>
</evidence>
<dbReference type="InterPro" id="IPR001482">
    <property type="entry name" value="T2SS/T4SS_dom"/>
</dbReference>
<dbReference type="InterPro" id="IPR027417">
    <property type="entry name" value="P-loop_NTPase"/>
</dbReference>
<organism evidence="4 5">
    <name type="scientific">Nocardioides imazamoxiresistens</name>
    <dbReference type="NCBI Taxonomy" id="3231893"/>
    <lineage>
        <taxon>Bacteria</taxon>
        <taxon>Bacillati</taxon>
        <taxon>Actinomycetota</taxon>
        <taxon>Actinomycetes</taxon>
        <taxon>Propionibacteriales</taxon>
        <taxon>Nocardioidaceae</taxon>
        <taxon>Nocardioides</taxon>
    </lineage>
</organism>
<proteinExistence type="inferred from homology"/>
<dbReference type="SUPFAM" id="SSF52540">
    <property type="entry name" value="P-loop containing nucleoside triphosphate hydrolases"/>
    <property type="match status" value="1"/>
</dbReference>
<sequence>MSTLAERLAAAAARRQADSDAQAGTPPRTPTAGDLLDADRDTTEVVEAPVPGPAPAPAPAAEPAPAPEPAPASLVDDTISRAISSIGAVGEAPTPAQTKRVPQAGRAAEAPGRHKPLPPKSELGGTTSGSRTLLAAQQNDRIEDVKSSVHGQLLQQLGPQLYDAKMNQDELAVRVKAVLQDVLATQERPLSNADRARVTQEISDEILGFGPIEEFLRDPAVSEIMVNGPQQVWVERDGRIVAVDTTFVDEAHLRRIIDKIVSRLGRRVDESSPMVDARLPDGSRVNAVVPPLAIDGSALTIRKFAADPLTVDDLISFGSLTPRTADFLEACVRGRLNIIVSGSTGAGKTTTLNVLSSFIPSDERIVTIEDAAELQLKQDHVVRLESRPANIEGKGEVNIRDLVKNSLRMRPDRIIVGEVRDASALDMLQAMSTGHDGSIATAHSNGPRDTLSRIETMVLMAGMDLPMRAIREQMASAIDLIVHQTRFKDGTRHITHITEVERMEGEVVTLQDIFVYDHGAGFDSTGRSLGRLRSTGLRPKFLDKMAYHNVTVDPMLFALDRS</sequence>
<comment type="caution">
    <text evidence="4">The sequence shown here is derived from an EMBL/GenBank/DDBJ whole genome shotgun (WGS) entry which is preliminary data.</text>
</comment>
<name>A0ABU3PX27_9ACTN</name>
<feature type="compositionally biased region" description="Low complexity" evidence="2">
    <location>
        <begin position="9"/>
        <end position="23"/>
    </location>
</feature>
<dbReference type="RefSeq" id="WP_315733282.1">
    <property type="nucleotide sequence ID" value="NZ_JAVYII010000005.1"/>
</dbReference>
<keyword evidence="5" id="KW-1185">Reference proteome</keyword>
<protein>
    <submittedName>
        <fullName evidence="4">CpaF family protein</fullName>
    </submittedName>
</protein>
<dbReference type="Proteomes" id="UP001268542">
    <property type="component" value="Unassembled WGS sequence"/>
</dbReference>
<evidence type="ECO:0000256" key="1">
    <source>
        <dbReference type="ARBA" id="ARBA00006611"/>
    </source>
</evidence>
<dbReference type="PANTHER" id="PTHR30486">
    <property type="entry name" value="TWITCHING MOTILITY PROTEIN PILT"/>
    <property type="match status" value="1"/>
</dbReference>
<comment type="similarity">
    <text evidence="1">Belongs to the GSP E family.</text>
</comment>
<accession>A0ABU3PX27</accession>
<feature type="compositionally biased region" description="Pro residues" evidence="2">
    <location>
        <begin position="50"/>
        <end position="70"/>
    </location>
</feature>